<proteinExistence type="predicted"/>
<feature type="region of interest" description="Disordered" evidence="1">
    <location>
        <begin position="1"/>
        <end position="20"/>
    </location>
</feature>
<reference evidence="2 3" key="1">
    <citation type="submission" date="2019-01" db="EMBL/GenBank/DDBJ databases">
        <title>Spirosoma flava sp. nov., a propanil-degrading bacterium isolated from herbicide-contaminated soil.</title>
        <authorList>
            <person name="Zhang L."/>
            <person name="Jiang J.-D."/>
        </authorList>
    </citation>
    <scope>NUCLEOTIDE SEQUENCE [LARGE SCALE GENOMIC DNA]</scope>
    <source>
        <strain evidence="2 3">TY50</strain>
    </source>
</reference>
<dbReference type="Proteomes" id="UP000290407">
    <property type="component" value="Unassembled WGS sequence"/>
</dbReference>
<dbReference type="RefSeq" id="WP_077920854.1">
    <property type="nucleotide sequence ID" value="NZ_SBLB01000001.1"/>
</dbReference>
<protein>
    <submittedName>
        <fullName evidence="2">Uncharacterized protein</fullName>
    </submittedName>
</protein>
<organism evidence="2 3">
    <name type="scientific">Spirosoma sordidisoli</name>
    <dbReference type="NCBI Taxonomy" id="2502893"/>
    <lineage>
        <taxon>Bacteria</taxon>
        <taxon>Pseudomonadati</taxon>
        <taxon>Bacteroidota</taxon>
        <taxon>Cytophagia</taxon>
        <taxon>Cytophagales</taxon>
        <taxon>Cytophagaceae</taxon>
        <taxon>Spirosoma</taxon>
    </lineage>
</organism>
<evidence type="ECO:0000313" key="3">
    <source>
        <dbReference type="Proteomes" id="UP000290407"/>
    </source>
</evidence>
<dbReference type="AlphaFoldDB" id="A0A4Q2UV07"/>
<evidence type="ECO:0000256" key="1">
    <source>
        <dbReference type="SAM" id="MobiDB-lite"/>
    </source>
</evidence>
<feature type="compositionally biased region" description="Basic and acidic residues" evidence="1">
    <location>
        <begin position="45"/>
        <end position="54"/>
    </location>
</feature>
<feature type="region of interest" description="Disordered" evidence="1">
    <location>
        <begin position="28"/>
        <end position="66"/>
    </location>
</feature>
<sequence>MNPNDNQSYNPADDDNQGVAQLLAQAQEANTGEPQVGGINPVRDQGPEPIKEEVNESDADANGVNDDLLVEEDVEAGQVDVEYEEGDN</sequence>
<comment type="caution">
    <text evidence="2">The sequence shown here is derived from an EMBL/GenBank/DDBJ whole genome shotgun (WGS) entry which is preliminary data.</text>
</comment>
<accession>A0A4Q2UV07</accession>
<dbReference type="EMBL" id="SBLB01000001">
    <property type="protein sequence ID" value="RYC71821.1"/>
    <property type="molecule type" value="Genomic_DNA"/>
</dbReference>
<name>A0A4Q2UV07_9BACT</name>
<keyword evidence="3" id="KW-1185">Reference proteome</keyword>
<feature type="compositionally biased region" description="Polar residues" evidence="1">
    <location>
        <begin position="1"/>
        <end position="10"/>
    </location>
</feature>
<evidence type="ECO:0000313" key="2">
    <source>
        <dbReference type="EMBL" id="RYC71821.1"/>
    </source>
</evidence>
<gene>
    <name evidence="2" type="ORF">EQG79_06750</name>
</gene>